<dbReference type="Pfam" id="PF00536">
    <property type="entry name" value="SAM_1"/>
    <property type="match status" value="1"/>
</dbReference>
<evidence type="ECO:0000313" key="9">
    <source>
        <dbReference type="EMBL" id="KAE8685838.1"/>
    </source>
</evidence>
<name>A0A6A2Z1V3_HIBSY</name>
<dbReference type="SUPFAM" id="SSF57850">
    <property type="entry name" value="RING/U-box"/>
    <property type="match status" value="1"/>
</dbReference>
<gene>
    <name evidence="9" type="ORF">F3Y22_tig00111088pilonHSYRG00005</name>
</gene>
<dbReference type="InterPro" id="IPR001841">
    <property type="entry name" value="Znf_RING"/>
</dbReference>
<comment type="caution">
    <text evidence="9">The sequence shown here is derived from an EMBL/GenBank/DDBJ whole genome shotgun (WGS) entry which is preliminary data.</text>
</comment>
<proteinExistence type="predicted"/>
<evidence type="ECO:0000256" key="2">
    <source>
        <dbReference type="ARBA" id="ARBA00012483"/>
    </source>
</evidence>
<evidence type="ECO:0000256" key="3">
    <source>
        <dbReference type="ARBA" id="ARBA00022723"/>
    </source>
</evidence>
<dbReference type="InterPro" id="IPR013083">
    <property type="entry name" value="Znf_RING/FYVE/PHD"/>
</dbReference>
<evidence type="ECO:0000256" key="4">
    <source>
        <dbReference type="ARBA" id="ARBA00022771"/>
    </source>
</evidence>
<dbReference type="AlphaFoldDB" id="A0A6A2Z1V3"/>
<dbReference type="GO" id="GO:0061630">
    <property type="term" value="F:ubiquitin protein ligase activity"/>
    <property type="evidence" value="ECO:0007669"/>
    <property type="project" value="UniProtKB-EC"/>
</dbReference>
<dbReference type="GO" id="GO:0016567">
    <property type="term" value="P:protein ubiquitination"/>
    <property type="evidence" value="ECO:0007669"/>
    <property type="project" value="TreeGrafter"/>
</dbReference>
<dbReference type="Gene3D" id="3.30.40.10">
    <property type="entry name" value="Zinc/RING finger domain, C3HC4 (zinc finger)"/>
    <property type="match status" value="1"/>
</dbReference>
<evidence type="ECO:0000259" key="8">
    <source>
        <dbReference type="PROSITE" id="PS50089"/>
    </source>
</evidence>
<dbReference type="EMBL" id="VEPZ02001227">
    <property type="protein sequence ID" value="KAE8685838.1"/>
    <property type="molecule type" value="Genomic_DNA"/>
</dbReference>
<dbReference type="PANTHER" id="PTHR15710:SF59">
    <property type="entry name" value="E3 UBIQUITIN-PROTEIN LIGASE SDIR1-LIKE"/>
    <property type="match status" value="1"/>
</dbReference>
<evidence type="ECO:0000256" key="1">
    <source>
        <dbReference type="ARBA" id="ARBA00000900"/>
    </source>
</evidence>
<evidence type="ECO:0000256" key="5">
    <source>
        <dbReference type="ARBA" id="ARBA00022833"/>
    </source>
</evidence>
<evidence type="ECO:0000256" key="6">
    <source>
        <dbReference type="PROSITE-ProRule" id="PRU00175"/>
    </source>
</evidence>
<dbReference type="Proteomes" id="UP000436088">
    <property type="component" value="Unassembled WGS sequence"/>
</dbReference>
<dbReference type="SUPFAM" id="SSF47769">
    <property type="entry name" value="SAM/Pointed domain"/>
    <property type="match status" value="1"/>
</dbReference>
<dbReference type="Gene3D" id="1.10.150.50">
    <property type="entry name" value="Transcription Factor, Ets-1"/>
    <property type="match status" value="1"/>
</dbReference>
<keyword evidence="3" id="KW-0479">Metal-binding</keyword>
<dbReference type="PROSITE" id="PS50089">
    <property type="entry name" value="ZF_RING_2"/>
    <property type="match status" value="1"/>
</dbReference>
<accession>A0A6A2Z1V3</accession>
<dbReference type="Pfam" id="PF13639">
    <property type="entry name" value="zf-RING_2"/>
    <property type="match status" value="1"/>
</dbReference>
<sequence length="419" mass="47085">MEYKVVTHQSHPLQFTPHHRQLPPSSIYIVLTVSVSYISAASADPFFSQRTLCFRLNLLQSPRRLNQVLAPELAELRVDTSSAEYDGVLQDIIQCGLLTVRGMLDQGYYCQALQLHSDMLVAMEPMTDQETLMTRALAESRMEFENSNYGMVGASESSVKKMVKKVKVEDGEGGDCMVCLEELRFGFEASRMPCSHLFHGGCIERWLKQSHYCPIYREVDARDLRLKLQRKSLQNVSQTGRGALSGVRNLREKLSGTMNTRPTNADPPAQKVKVAQQARKSVAVETPEPEPKRAPNTTARKKAKKNSSVFTVISYRGVCMWGVGKGFKNLQSNGLVYIGLECTMVYIGWLMLQWRASSSLWVLKNAISFQAEEVDMTALVHMTDEDLKALGIPMGPRKKKLIFGDLAMSGCCLLNWKMR</sequence>
<dbReference type="SMART" id="SM00184">
    <property type="entry name" value="RING"/>
    <property type="match status" value="1"/>
</dbReference>
<dbReference type="InterPro" id="IPR013761">
    <property type="entry name" value="SAM/pointed_sf"/>
</dbReference>
<feature type="region of interest" description="Disordered" evidence="7">
    <location>
        <begin position="257"/>
        <end position="303"/>
    </location>
</feature>
<dbReference type="InterPro" id="IPR001660">
    <property type="entry name" value="SAM"/>
</dbReference>
<feature type="domain" description="RING-type" evidence="8">
    <location>
        <begin position="176"/>
        <end position="217"/>
    </location>
</feature>
<dbReference type="GO" id="GO:0008270">
    <property type="term" value="F:zinc ion binding"/>
    <property type="evidence" value="ECO:0007669"/>
    <property type="project" value="UniProtKB-KW"/>
</dbReference>
<reference evidence="9" key="1">
    <citation type="submission" date="2019-09" db="EMBL/GenBank/DDBJ databases">
        <title>Draft genome information of white flower Hibiscus syriacus.</title>
        <authorList>
            <person name="Kim Y.-M."/>
        </authorList>
    </citation>
    <scope>NUCLEOTIDE SEQUENCE [LARGE SCALE GENOMIC DNA]</scope>
    <source>
        <strain evidence="9">YM2019G1</strain>
    </source>
</reference>
<protein>
    <recommendedName>
        <fullName evidence="2">RING-type E3 ubiquitin transferase</fullName>
        <ecNumber evidence="2">2.3.2.27</ecNumber>
    </recommendedName>
</protein>
<evidence type="ECO:0000313" key="10">
    <source>
        <dbReference type="Proteomes" id="UP000436088"/>
    </source>
</evidence>
<dbReference type="EC" id="2.3.2.27" evidence="2"/>
<evidence type="ECO:0000256" key="7">
    <source>
        <dbReference type="SAM" id="MobiDB-lite"/>
    </source>
</evidence>
<keyword evidence="5" id="KW-0862">Zinc</keyword>
<keyword evidence="10" id="KW-1185">Reference proteome</keyword>
<comment type="catalytic activity">
    <reaction evidence="1">
        <text>S-ubiquitinyl-[E2 ubiquitin-conjugating enzyme]-L-cysteine + [acceptor protein]-L-lysine = [E2 ubiquitin-conjugating enzyme]-L-cysteine + N(6)-ubiquitinyl-[acceptor protein]-L-lysine.</text>
        <dbReference type="EC" id="2.3.2.27"/>
    </reaction>
</comment>
<organism evidence="9 10">
    <name type="scientific">Hibiscus syriacus</name>
    <name type="common">Rose of Sharon</name>
    <dbReference type="NCBI Taxonomy" id="106335"/>
    <lineage>
        <taxon>Eukaryota</taxon>
        <taxon>Viridiplantae</taxon>
        <taxon>Streptophyta</taxon>
        <taxon>Embryophyta</taxon>
        <taxon>Tracheophyta</taxon>
        <taxon>Spermatophyta</taxon>
        <taxon>Magnoliopsida</taxon>
        <taxon>eudicotyledons</taxon>
        <taxon>Gunneridae</taxon>
        <taxon>Pentapetalae</taxon>
        <taxon>rosids</taxon>
        <taxon>malvids</taxon>
        <taxon>Malvales</taxon>
        <taxon>Malvaceae</taxon>
        <taxon>Malvoideae</taxon>
        <taxon>Hibiscus</taxon>
    </lineage>
</organism>
<dbReference type="GO" id="GO:0005737">
    <property type="term" value="C:cytoplasm"/>
    <property type="evidence" value="ECO:0007669"/>
    <property type="project" value="TreeGrafter"/>
</dbReference>
<dbReference type="PANTHER" id="PTHR15710">
    <property type="entry name" value="E3 UBIQUITIN-PROTEIN LIGASE PRAJA"/>
    <property type="match status" value="1"/>
</dbReference>
<keyword evidence="4 6" id="KW-0863">Zinc-finger</keyword>